<evidence type="ECO:0000313" key="3">
    <source>
        <dbReference type="EMBL" id="EGB03256.1"/>
    </source>
</evidence>
<keyword evidence="4" id="KW-1185">Reference proteome</keyword>
<dbReference type="EMBL" id="GL833180">
    <property type="protein sequence ID" value="EGB03256.1"/>
    <property type="molecule type" value="Genomic_DNA"/>
</dbReference>
<feature type="chain" id="PRO_5003263152" description="START domain-containing protein" evidence="2">
    <location>
        <begin position="24"/>
        <end position="603"/>
    </location>
</feature>
<dbReference type="AlphaFoldDB" id="F0YNQ8"/>
<dbReference type="RefSeq" id="XP_009042052.1">
    <property type="nucleotide sequence ID" value="XM_009043804.1"/>
</dbReference>
<sequence length="603" mass="66622">MTCGARAAALSLVVALAHLNASAIDSISQDATVVSETPGISDWSKKLRANYDVVSASDHEWCTLTRYNWACVGDAYAAVLNRTRPYRPWRFQLANLPPGTRVFADGNSYLAERMTTLLCGCHSTDVFKFDVTVVYRRNEDYILVRKYEPAPRTATPTDGAPAPAKLNLGNKTVWLPTADIEDIIVVAHATEHIGVPLNGLKDVYVIDRVSGRTVPAGKWAARPEDGEHGRLMGRPTLLLSRTSKVLRWRFCLRSQVYALLSGDAVSSVAADKTGIGYATKKLAIDVMDWDIIKRLVGCADDGGAALTRCVESSGESKKWSLRPDDVMNVRRGASTTIQTINLTSDAQLEDVTGALGSLWNVGVKASLLDGSESTEVGFEDPERADDADECVAWTLNTVVGHDVFDGSTPLEEPTEPETADAKDDAVTRPPGCPKPNKTQLEWVGKFFDDDGAVWQVDDIRYDEEEKQNLVFTVRVQPPPPEDRDSDDTSWYNWAEIPRFRHSFSKQLRLRAVRYERAPKSPGLRLRYVSTCDGSGGHLTVSVYWRTMFQKLCSLRTADEKVDILVRNGAFLFRPLEIGTADFSNDAPPIEIPFGYAMMCSSEN</sequence>
<name>F0YNQ8_AURAN</name>
<feature type="region of interest" description="Disordered" evidence="1">
    <location>
        <begin position="404"/>
        <end position="435"/>
    </location>
</feature>
<proteinExistence type="predicted"/>
<evidence type="ECO:0008006" key="5">
    <source>
        <dbReference type="Google" id="ProtNLM"/>
    </source>
</evidence>
<dbReference type="KEGG" id="aaf:AURANDRAFT_68169"/>
<evidence type="ECO:0000313" key="4">
    <source>
        <dbReference type="Proteomes" id="UP000002729"/>
    </source>
</evidence>
<evidence type="ECO:0000256" key="2">
    <source>
        <dbReference type="SAM" id="SignalP"/>
    </source>
</evidence>
<gene>
    <name evidence="3" type="ORF">AURANDRAFT_68169</name>
</gene>
<protein>
    <recommendedName>
        <fullName evidence="5">START domain-containing protein</fullName>
    </recommendedName>
</protein>
<accession>F0YNQ8</accession>
<feature type="signal peptide" evidence="2">
    <location>
        <begin position="1"/>
        <end position="23"/>
    </location>
</feature>
<keyword evidence="2" id="KW-0732">Signal</keyword>
<organism evidence="4">
    <name type="scientific">Aureococcus anophagefferens</name>
    <name type="common">Harmful bloom alga</name>
    <dbReference type="NCBI Taxonomy" id="44056"/>
    <lineage>
        <taxon>Eukaryota</taxon>
        <taxon>Sar</taxon>
        <taxon>Stramenopiles</taxon>
        <taxon>Ochrophyta</taxon>
        <taxon>Pelagophyceae</taxon>
        <taxon>Pelagomonadales</taxon>
        <taxon>Pelagomonadaceae</taxon>
        <taxon>Aureococcus</taxon>
    </lineage>
</organism>
<dbReference type="InParanoid" id="F0YNQ8"/>
<evidence type="ECO:0000256" key="1">
    <source>
        <dbReference type="SAM" id="MobiDB-lite"/>
    </source>
</evidence>
<dbReference type="GeneID" id="20226640"/>
<dbReference type="Proteomes" id="UP000002729">
    <property type="component" value="Unassembled WGS sequence"/>
</dbReference>
<reference evidence="3 4" key="1">
    <citation type="journal article" date="2011" name="Proc. Natl. Acad. Sci. U.S.A.">
        <title>Niche of harmful alga Aureococcus anophagefferens revealed through ecogenomics.</title>
        <authorList>
            <person name="Gobler C.J."/>
            <person name="Berry D.L."/>
            <person name="Dyhrman S.T."/>
            <person name="Wilhelm S.W."/>
            <person name="Salamov A."/>
            <person name="Lobanov A.V."/>
            <person name="Zhang Y."/>
            <person name="Collier J.L."/>
            <person name="Wurch L.L."/>
            <person name="Kustka A.B."/>
            <person name="Dill B.D."/>
            <person name="Shah M."/>
            <person name="VerBerkmoes N.C."/>
            <person name="Kuo A."/>
            <person name="Terry A."/>
            <person name="Pangilinan J."/>
            <person name="Lindquist E.A."/>
            <person name="Lucas S."/>
            <person name="Paulsen I.T."/>
            <person name="Hattenrath-Lehmann T.K."/>
            <person name="Talmage S.C."/>
            <person name="Walker E.A."/>
            <person name="Koch F."/>
            <person name="Burson A.M."/>
            <person name="Marcoval M.A."/>
            <person name="Tang Y.Z."/>
            <person name="Lecleir G.R."/>
            <person name="Coyne K.J."/>
            <person name="Berg G.M."/>
            <person name="Bertrand E.M."/>
            <person name="Saito M.A."/>
            <person name="Gladyshev V.N."/>
            <person name="Grigoriev I.V."/>
        </authorList>
    </citation>
    <scope>NUCLEOTIDE SEQUENCE [LARGE SCALE GENOMIC DNA]</scope>
    <source>
        <strain evidence="4">CCMP 1984</strain>
    </source>
</reference>